<keyword evidence="1" id="KW-1133">Transmembrane helix</keyword>
<feature type="transmembrane region" description="Helical" evidence="1">
    <location>
        <begin position="121"/>
        <end position="144"/>
    </location>
</feature>
<dbReference type="InterPro" id="IPR026960">
    <property type="entry name" value="RVT-Znf"/>
</dbReference>
<sequence length="195" mass="22664">MVQSLWRSTLGSSELESFSMFFDLLYAAKVAGQGEDKLCWKLANLKRFEVRLYYRALVPCVGNFPWKSIWRGKVPPRVDFFAWTAYLGRVLTANNLRQWKIILMSWCCRCKVDGKSVNHLFLHYTIAQGLWFMVFSLFGIHWVIPRRVMDLLACWQGRLGRHRNRLFGVLSLIVCCGAYGGKEILTLLREVNGTF</sequence>
<dbReference type="Pfam" id="PF13966">
    <property type="entry name" value="zf-RVT"/>
    <property type="match status" value="1"/>
</dbReference>
<proteinExistence type="predicted"/>
<dbReference type="EMBL" id="OIVN01004257">
    <property type="protein sequence ID" value="SPD16323.1"/>
    <property type="molecule type" value="Genomic_DNA"/>
</dbReference>
<evidence type="ECO:0000259" key="2">
    <source>
        <dbReference type="Pfam" id="PF13966"/>
    </source>
</evidence>
<protein>
    <recommendedName>
        <fullName evidence="2">Reverse transcriptase zinc-binding domain-containing protein</fullName>
    </recommendedName>
</protein>
<accession>A0A2N9HX61</accession>
<gene>
    <name evidence="3" type="ORF">FSB_LOCUS44205</name>
</gene>
<name>A0A2N9HX61_FAGSY</name>
<feature type="transmembrane region" description="Helical" evidence="1">
    <location>
        <begin position="165"/>
        <end position="181"/>
    </location>
</feature>
<keyword evidence="1" id="KW-0472">Membrane</keyword>
<evidence type="ECO:0000313" key="3">
    <source>
        <dbReference type="EMBL" id="SPD16323.1"/>
    </source>
</evidence>
<evidence type="ECO:0000256" key="1">
    <source>
        <dbReference type="SAM" id="Phobius"/>
    </source>
</evidence>
<dbReference type="AlphaFoldDB" id="A0A2N9HX61"/>
<organism evidence="3">
    <name type="scientific">Fagus sylvatica</name>
    <name type="common">Beechnut</name>
    <dbReference type="NCBI Taxonomy" id="28930"/>
    <lineage>
        <taxon>Eukaryota</taxon>
        <taxon>Viridiplantae</taxon>
        <taxon>Streptophyta</taxon>
        <taxon>Embryophyta</taxon>
        <taxon>Tracheophyta</taxon>
        <taxon>Spermatophyta</taxon>
        <taxon>Magnoliopsida</taxon>
        <taxon>eudicotyledons</taxon>
        <taxon>Gunneridae</taxon>
        <taxon>Pentapetalae</taxon>
        <taxon>rosids</taxon>
        <taxon>fabids</taxon>
        <taxon>Fagales</taxon>
        <taxon>Fagaceae</taxon>
        <taxon>Fagus</taxon>
    </lineage>
</organism>
<feature type="domain" description="Reverse transcriptase zinc-binding" evidence="2">
    <location>
        <begin position="52"/>
        <end position="131"/>
    </location>
</feature>
<reference evidence="3" key="1">
    <citation type="submission" date="2018-02" db="EMBL/GenBank/DDBJ databases">
        <authorList>
            <person name="Cohen D.B."/>
            <person name="Kent A.D."/>
        </authorList>
    </citation>
    <scope>NUCLEOTIDE SEQUENCE</scope>
</reference>
<keyword evidence="1" id="KW-0812">Transmembrane</keyword>